<keyword evidence="1" id="KW-0812">Transmembrane</keyword>
<keyword evidence="3" id="KW-1185">Reference proteome</keyword>
<accession>A0AAN7LGF9</accession>
<proteinExistence type="predicted"/>
<evidence type="ECO:0000256" key="1">
    <source>
        <dbReference type="SAM" id="Phobius"/>
    </source>
</evidence>
<protein>
    <submittedName>
        <fullName evidence="2">Uncharacterized protein</fullName>
    </submittedName>
</protein>
<dbReference type="EMBL" id="JAXIOK010000001">
    <property type="protein sequence ID" value="KAK4779887.1"/>
    <property type="molecule type" value="Genomic_DNA"/>
</dbReference>
<name>A0AAN7LGF9_9MYRT</name>
<gene>
    <name evidence="2" type="ORF">SAY87_015993</name>
</gene>
<organism evidence="2 3">
    <name type="scientific">Trapa incisa</name>
    <dbReference type="NCBI Taxonomy" id="236973"/>
    <lineage>
        <taxon>Eukaryota</taxon>
        <taxon>Viridiplantae</taxon>
        <taxon>Streptophyta</taxon>
        <taxon>Embryophyta</taxon>
        <taxon>Tracheophyta</taxon>
        <taxon>Spermatophyta</taxon>
        <taxon>Magnoliopsida</taxon>
        <taxon>eudicotyledons</taxon>
        <taxon>Gunneridae</taxon>
        <taxon>Pentapetalae</taxon>
        <taxon>rosids</taxon>
        <taxon>malvids</taxon>
        <taxon>Myrtales</taxon>
        <taxon>Lythraceae</taxon>
        <taxon>Trapa</taxon>
    </lineage>
</organism>
<dbReference type="Proteomes" id="UP001345219">
    <property type="component" value="Chromosome 13"/>
</dbReference>
<dbReference type="AlphaFoldDB" id="A0AAN7LGF9"/>
<keyword evidence="1" id="KW-1133">Transmembrane helix</keyword>
<reference evidence="2 3" key="1">
    <citation type="journal article" date="2023" name="Hortic Res">
        <title>Pangenome of water caltrop reveals structural variations and asymmetric subgenome divergence after allopolyploidization.</title>
        <authorList>
            <person name="Zhang X."/>
            <person name="Chen Y."/>
            <person name="Wang L."/>
            <person name="Yuan Y."/>
            <person name="Fang M."/>
            <person name="Shi L."/>
            <person name="Lu R."/>
            <person name="Comes H.P."/>
            <person name="Ma Y."/>
            <person name="Chen Y."/>
            <person name="Huang G."/>
            <person name="Zhou Y."/>
            <person name="Zheng Z."/>
            <person name="Qiu Y."/>
        </authorList>
    </citation>
    <scope>NUCLEOTIDE SEQUENCE [LARGE SCALE GENOMIC DNA]</scope>
    <source>
        <tissue evidence="2">Roots</tissue>
    </source>
</reference>
<keyword evidence="1" id="KW-0472">Membrane</keyword>
<evidence type="ECO:0000313" key="2">
    <source>
        <dbReference type="EMBL" id="KAK4779887.1"/>
    </source>
</evidence>
<evidence type="ECO:0000313" key="3">
    <source>
        <dbReference type="Proteomes" id="UP001345219"/>
    </source>
</evidence>
<sequence length="88" mass="10119">MEGLTLGWRGARRRLRYYMLAGVALTATVIAQFQIRDDRLMHLCFNLVSPPASMRLRPKRTCSGVKCFGGFHIKRLFYFSMFTRGGLT</sequence>
<comment type="caution">
    <text evidence="2">The sequence shown here is derived from an EMBL/GenBank/DDBJ whole genome shotgun (WGS) entry which is preliminary data.</text>
</comment>
<feature type="transmembrane region" description="Helical" evidence="1">
    <location>
        <begin position="15"/>
        <end position="33"/>
    </location>
</feature>